<name>A0A8J3J685_9ACTN</name>
<feature type="transmembrane region" description="Helical" evidence="2">
    <location>
        <begin position="196"/>
        <end position="214"/>
    </location>
</feature>
<keyword evidence="2" id="KW-0812">Transmembrane</keyword>
<evidence type="ECO:0000256" key="3">
    <source>
        <dbReference type="SAM" id="SignalP"/>
    </source>
</evidence>
<feature type="signal peptide" evidence="3">
    <location>
        <begin position="1"/>
        <end position="22"/>
    </location>
</feature>
<evidence type="ECO:0000313" key="4">
    <source>
        <dbReference type="EMBL" id="GIF78872.1"/>
    </source>
</evidence>
<dbReference type="EMBL" id="BONF01000002">
    <property type="protein sequence ID" value="GIF78872.1"/>
    <property type="molecule type" value="Genomic_DNA"/>
</dbReference>
<accession>A0A8J3J685</accession>
<feature type="region of interest" description="Disordered" evidence="1">
    <location>
        <begin position="220"/>
        <end position="240"/>
    </location>
</feature>
<proteinExistence type="predicted"/>
<gene>
    <name evidence="4" type="ORF">Cba03nite_02210</name>
</gene>
<keyword evidence="5" id="KW-1185">Reference proteome</keyword>
<evidence type="ECO:0000313" key="5">
    <source>
        <dbReference type="Proteomes" id="UP000601223"/>
    </source>
</evidence>
<feature type="chain" id="PRO_5039414483" description="DUF3153 domain-containing protein" evidence="3">
    <location>
        <begin position="23"/>
        <end position="240"/>
    </location>
</feature>
<evidence type="ECO:0008006" key="6">
    <source>
        <dbReference type="Google" id="ProtNLM"/>
    </source>
</evidence>
<comment type="caution">
    <text evidence="4">The sequence shown here is derived from an EMBL/GenBank/DDBJ whole genome shotgun (WGS) entry which is preliminary data.</text>
</comment>
<evidence type="ECO:0000256" key="1">
    <source>
        <dbReference type="SAM" id="MobiDB-lite"/>
    </source>
</evidence>
<protein>
    <recommendedName>
        <fullName evidence="6">DUF3153 domain-containing protein</fullName>
    </recommendedName>
</protein>
<evidence type="ECO:0000256" key="2">
    <source>
        <dbReference type="SAM" id="Phobius"/>
    </source>
</evidence>
<keyword evidence="2" id="KW-0472">Membrane</keyword>
<dbReference type="RefSeq" id="WP_203740620.1">
    <property type="nucleotide sequence ID" value="NZ_BONF01000002.1"/>
</dbReference>
<reference evidence="4 5" key="1">
    <citation type="submission" date="2021-01" db="EMBL/GenBank/DDBJ databases">
        <title>Whole genome shotgun sequence of Catellatospora bangladeshensis NBRC 107357.</title>
        <authorList>
            <person name="Komaki H."/>
            <person name="Tamura T."/>
        </authorList>
    </citation>
    <scope>NUCLEOTIDE SEQUENCE [LARGE SCALE GENOMIC DNA]</scope>
    <source>
        <strain evidence="4 5">NBRC 107357</strain>
    </source>
</reference>
<sequence length="240" mass="25233">MHIGTRVLLGVVTAAAAVAVLAGCGQQPDSAAVPGTVPGSSTGQFAQIDAATRELVKQRVDWQAPASLDVEQTARIGLSVGSGAELKSKVEALVPNAVTTPAGEMKVGPTVRASLRGNPEDVEITPAEAVNASTGSDVQMLWTWLIKPKHPTDALDLTAHLEVPLSNGHVITHEVPLRIEVHRTMPYTVWQVLTNWGTWSAVVTSLIGVVGWLIRRRRKQGAAGEEKPESSVAAPAEATA</sequence>
<keyword evidence="3" id="KW-0732">Signal</keyword>
<dbReference type="PROSITE" id="PS51257">
    <property type="entry name" value="PROKAR_LIPOPROTEIN"/>
    <property type="match status" value="1"/>
</dbReference>
<keyword evidence="2" id="KW-1133">Transmembrane helix</keyword>
<dbReference type="AlphaFoldDB" id="A0A8J3J685"/>
<dbReference type="Proteomes" id="UP000601223">
    <property type="component" value="Unassembled WGS sequence"/>
</dbReference>
<organism evidence="4 5">
    <name type="scientific">Catellatospora bangladeshensis</name>
    <dbReference type="NCBI Taxonomy" id="310355"/>
    <lineage>
        <taxon>Bacteria</taxon>
        <taxon>Bacillati</taxon>
        <taxon>Actinomycetota</taxon>
        <taxon>Actinomycetes</taxon>
        <taxon>Micromonosporales</taxon>
        <taxon>Micromonosporaceae</taxon>
        <taxon>Catellatospora</taxon>
    </lineage>
</organism>